<comment type="caution">
    <text evidence="1">The sequence shown here is derived from an EMBL/GenBank/DDBJ whole genome shotgun (WGS) entry which is preliminary data.</text>
</comment>
<accession>A0A9K3KFB1</accession>
<evidence type="ECO:0000313" key="1">
    <source>
        <dbReference type="EMBL" id="KAG7342679.1"/>
    </source>
</evidence>
<protein>
    <submittedName>
        <fullName evidence="1">Uncharacterized protein</fullName>
    </submittedName>
</protein>
<dbReference type="EMBL" id="JAGRRH010000024">
    <property type="protein sequence ID" value="KAG7342679.1"/>
    <property type="molecule type" value="Genomic_DNA"/>
</dbReference>
<sequence length="140" mass="16061">MEDATKIVKKLADYDEWMKSIQAEPLVNVPTVEAAISQEETNDQLLAEFDEWKMATHNHSAAFHALKETYENNSDEEDQATEATPDTILEGSDHYFSQFDDWMKDLQLKEGKSDQVGEENAILYAPETCVLDFEIKRIEI</sequence>
<name>A0A9K3KFB1_9STRA</name>
<dbReference type="Proteomes" id="UP000693970">
    <property type="component" value="Unassembled WGS sequence"/>
</dbReference>
<evidence type="ECO:0000313" key="2">
    <source>
        <dbReference type="Proteomes" id="UP000693970"/>
    </source>
</evidence>
<reference evidence="1" key="1">
    <citation type="journal article" date="2021" name="Sci. Rep.">
        <title>Diploid genomic architecture of Nitzschia inconspicua, an elite biomass production diatom.</title>
        <authorList>
            <person name="Oliver A."/>
            <person name="Podell S."/>
            <person name="Pinowska A."/>
            <person name="Traller J.C."/>
            <person name="Smith S.R."/>
            <person name="McClure R."/>
            <person name="Beliaev A."/>
            <person name="Bohutskyi P."/>
            <person name="Hill E.A."/>
            <person name="Rabines A."/>
            <person name="Zheng H."/>
            <person name="Allen L.Z."/>
            <person name="Kuo A."/>
            <person name="Grigoriev I.V."/>
            <person name="Allen A.E."/>
            <person name="Hazlebeck D."/>
            <person name="Allen E.E."/>
        </authorList>
    </citation>
    <scope>NUCLEOTIDE SEQUENCE</scope>
    <source>
        <strain evidence="1">Hildebrandi</strain>
    </source>
</reference>
<gene>
    <name evidence="1" type="ORF">IV203_020623</name>
</gene>
<dbReference type="AlphaFoldDB" id="A0A9K3KFB1"/>
<keyword evidence="2" id="KW-1185">Reference proteome</keyword>
<organism evidence="1 2">
    <name type="scientific">Nitzschia inconspicua</name>
    <dbReference type="NCBI Taxonomy" id="303405"/>
    <lineage>
        <taxon>Eukaryota</taxon>
        <taxon>Sar</taxon>
        <taxon>Stramenopiles</taxon>
        <taxon>Ochrophyta</taxon>
        <taxon>Bacillariophyta</taxon>
        <taxon>Bacillariophyceae</taxon>
        <taxon>Bacillariophycidae</taxon>
        <taxon>Bacillariales</taxon>
        <taxon>Bacillariaceae</taxon>
        <taxon>Nitzschia</taxon>
    </lineage>
</organism>
<proteinExistence type="predicted"/>
<reference evidence="1" key="2">
    <citation type="submission" date="2021-04" db="EMBL/GenBank/DDBJ databases">
        <authorList>
            <person name="Podell S."/>
        </authorList>
    </citation>
    <scope>NUCLEOTIDE SEQUENCE</scope>
    <source>
        <strain evidence="1">Hildebrandi</strain>
    </source>
</reference>